<evidence type="ECO:0000256" key="2">
    <source>
        <dbReference type="SAM" id="SignalP"/>
    </source>
</evidence>
<feature type="compositionally biased region" description="Low complexity" evidence="1">
    <location>
        <begin position="24"/>
        <end position="50"/>
    </location>
</feature>
<evidence type="ECO:0008006" key="7">
    <source>
        <dbReference type="Google" id="ProtNLM"/>
    </source>
</evidence>
<feature type="region of interest" description="Disordered" evidence="1">
    <location>
        <begin position="22"/>
        <end position="107"/>
    </location>
</feature>
<keyword evidence="6" id="KW-1185">Reference proteome</keyword>
<reference evidence="4 5" key="1">
    <citation type="submission" date="2018-06" db="EMBL/GenBank/DDBJ databases">
        <authorList>
            <consortium name="Pathogen Informatics"/>
            <person name="Doyle S."/>
        </authorList>
    </citation>
    <scope>NUCLEOTIDE SEQUENCE [LARGE SCALE GENOMIC DNA]</scope>
    <source>
        <strain evidence="4 5">NCTC11997</strain>
    </source>
</reference>
<accession>A0A378XAF2</accession>
<feature type="compositionally biased region" description="Acidic residues" evidence="1">
    <location>
        <begin position="73"/>
        <end position="84"/>
    </location>
</feature>
<evidence type="ECO:0000256" key="1">
    <source>
        <dbReference type="SAM" id="MobiDB-lite"/>
    </source>
</evidence>
<reference evidence="3 6" key="2">
    <citation type="submission" date="2020-12" db="EMBL/GenBank/DDBJ databases">
        <title>FDA dAtabase for Regulatory Grade micrObial Sequences (FDA-ARGOS): Supporting development and validation of Infectious Disease Dx tests.</title>
        <authorList>
            <person name="Sproer C."/>
            <person name="Gronow S."/>
            <person name="Severitt S."/>
            <person name="Schroder I."/>
            <person name="Tallon L."/>
            <person name="Sadzewicz L."/>
            <person name="Zhao X."/>
            <person name="Boylan J."/>
            <person name="Ott S."/>
            <person name="Bowen H."/>
            <person name="Vavikolanu K."/>
            <person name="Mehta A."/>
            <person name="Aluvathingal J."/>
            <person name="Nadendla S."/>
            <person name="Lowell S."/>
            <person name="Myers T."/>
            <person name="Yan Y."/>
            <person name="Sichtig H."/>
        </authorList>
    </citation>
    <scope>NUCLEOTIDE SEQUENCE [LARGE SCALE GENOMIC DNA]</scope>
    <source>
        <strain evidence="3 6">FDAARGOS_872</strain>
    </source>
</reference>
<feature type="chain" id="PRO_5016763686" description="Lipoprotein" evidence="2">
    <location>
        <begin position="21"/>
        <end position="174"/>
    </location>
</feature>
<evidence type="ECO:0000313" key="4">
    <source>
        <dbReference type="EMBL" id="SUA50065.1"/>
    </source>
</evidence>
<sequence>MKLKVLIATLFASFALVACGEGDSNSSNVQSSNSIDGPATTGVAGTTTPTQSLAEEAEAAKTVSADDSKADESTEVVEKEEEEIPGAVEQSAAADDDNPLSTIPREDLPQECLDYFQALEDRLAKFPEAKDAAQSAAEEIRQAFETMGGDLEQFAQTCKDRYEDFQEANAKLDE</sequence>
<dbReference type="Proteomes" id="UP000254603">
    <property type="component" value="Unassembled WGS sequence"/>
</dbReference>
<dbReference type="Proteomes" id="UP000594903">
    <property type="component" value="Chromosome"/>
</dbReference>
<dbReference type="EMBL" id="CP065725">
    <property type="protein sequence ID" value="QPT40053.1"/>
    <property type="molecule type" value="Genomic_DNA"/>
</dbReference>
<evidence type="ECO:0000313" key="3">
    <source>
        <dbReference type="EMBL" id="QPT40053.1"/>
    </source>
</evidence>
<dbReference type="OrthoDB" id="9990503at2"/>
<dbReference type="PROSITE" id="PS51257">
    <property type="entry name" value="PROKAR_LIPOPROTEIN"/>
    <property type="match status" value="1"/>
</dbReference>
<organism evidence="4 5">
    <name type="scientific">Oligella ureolytica</name>
    <dbReference type="NCBI Taxonomy" id="90244"/>
    <lineage>
        <taxon>Bacteria</taxon>
        <taxon>Pseudomonadati</taxon>
        <taxon>Pseudomonadota</taxon>
        <taxon>Betaproteobacteria</taxon>
        <taxon>Burkholderiales</taxon>
        <taxon>Alcaligenaceae</taxon>
        <taxon>Oligella</taxon>
    </lineage>
</organism>
<evidence type="ECO:0000313" key="5">
    <source>
        <dbReference type="Proteomes" id="UP000254603"/>
    </source>
</evidence>
<gene>
    <name evidence="3" type="ORF">I6G29_13290</name>
    <name evidence="4" type="ORF">NCTC11997_00016</name>
</gene>
<feature type="signal peptide" evidence="2">
    <location>
        <begin position="1"/>
        <end position="20"/>
    </location>
</feature>
<name>A0A378XAF2_9BURK</name>
<dbReference type="RefSeq" id="WP_018574536.1">
    <property type="nucleotide sequence ID" value="NZ_CP065725.1"/>
</dbReference>
<keyword evidence="2" id="KW-0732">Signal</keyword>
<proteinExistence type="predicted"/>
<protein>
    <recommendedName>
        <fullName evidence="7">Lipoprotein</fullName>
    </recommendedName>
</protein>
<dbReference type="EMBL" id="UGSB01000001">
    <property type="protein sequence ID" value="SUA50065.1"/>
    <property type="molecule type" value="Genomic_DNA"/>
</dbReference>
<evidence type="ECO:0000313" key="6">
    <source>
        <dbReference type="Proteomes" id="UP000594903"/>
    </source>
</evidence>
<dbReference type="AlphaFoldDB" id="A0A378XAF2"/>